<protein>
    <submittedName>
        <fullName evidence="1">Type VI secretion system accessory protein TagJ</fullName>
    </submittedName>
</protein>
<evidence type="ECO:0000313" key="2">
    <source>
        <dbReference type="Proteomes" id="UP001621964"/>
    </source>
</evidence>
<comment type="caution">
    <text evidence="1">The sequence shown here is derived from an EMBL/GenBank/DDBJ whole genome shotgun (WGS) entry which is preliminary data.</text>
</comment>
<dbReference type="RefSeq" id="WP_308022090.1">
    <property type="nucleotide sequence ID" value="NZ_CAUJQB010000001.1"/>
</dbReference>
<dbReference type="EMBL" id="JBJGEB010000018">
    <property type="protein sequence ID" value="MFK7643105.1"/>
    <property type="molecule type" value="Genomic_DNA"/>
</dbReference>
<dbReference type="InterPro" id="IPR011990">
    <property type="entry name" value="TPR-like_helical_dom_sf"/>
</dbReference>
<dbReference type="Gene3D" id="1.25.40.10">
    <property type="entry name" value="Tetratricopeptide repeat domain"/>
    <property type="match status" value="1"/>
</dbReference>
<keyword evidence="2" id="KW-1185">Reference proteome</keyword>
<dbReference type="SUPFAM" id="SSF144059">
    <property type="entry name" value="ImpE-like"/>
    <property type="match status" value="1"/>
</dbReference>
<name>A0ABW8Q7F2_9NEIS</name>
<evidence type="ECO:0000313" key="1">
    <source>
        <dbReference type="EMBL" id="MFK7643105.1"/>
    </source>
</evidence>
<reference evidence="1 2" key="1">
    <citation type="submission" date="2024-11" db="EMBL/GenBank/DDBJ databases">
        <authorList>
            <person name="Mikucki A.G."/>
            <person name="Kahler C.M."/>
        </authorList>
    </citation>
    <scope>NUCLEOTIDE SEQUENCE [LARGE SCALE GENOMIC DNA]</scope>
    <source>
        <strain evidence="1 2">EXNM717</strain>
    </source>
</reference>
<dbReference type="Pfam" id="PF07024">
    <property type="entry name" value="ImpE"/>
    <property type="match status" value="1"/>
</dbReference>
<sequence>MDLQTKLSDATEAVRENPNNSEYRLALIQYFCMCAKWDSALKQIGQFQKLFPSVQKHLIFYLIENIEAEIRRSAVLSTQQKPKTFESHTRNLEILQNQLSIAAYASDNKNGRLSNQYNELTDNVTETPVKISYFLSDKSEADTSGNWIIDGDVRTAFVYEFFFQGQYYWQTWNSIKGIFFKQPTSLLDIIWRPMEIRLTNGEEIQGVCPARYTVSTEEKWSDTLLSCAETDWSEVSNDLFIGRGQKMFYTDKGDFGILDIQSIKFEV</sequence>
<accession>A0ABW8Q7F2</accession>
<organism evidence="1 2">
    <name type="scientific">Neisseria oralis</name>
    <dbReference type="NCBI Taxonomy" id="1107316"/>
    <lineage>
        <taxon>Bacteria</taxon>
        <taxon>Pseudomonadati</taxon>
        <taxon>Pseudomonadota</taxon>
        <taxon>Betaproteobacteria</taxon>
        <taxon>Neisseriales</taxon>
        <taxon>Neisseriaceae</taxon>
        <taxon>Neisseria</taxon>
    </lineage>
</organism>
<gene>
    <name evidence="1" type="ORF">ACI43T_11515</name>
</gene>
<dbReference type="Proteomes" id="UP001621964">
    <property type="component" value="Unassembled WGS sequence"/>
</dbReference>
<dbReference type="InterPro" id="IPR009211">
    <property type="entry name" value="TagJ"/>
</dbReference>
<proteinExistence type="predicted"/>